<dbReference type="RefSeq" id="WP_037448887.1">
    <property type="nucleotide sequence ID" value="NZ_JFHR01000010.1"/>
</dbReference>
<evidence type="ECO:0000256" key="4">
    <source>
        <dbReference type="ARBA" id="ARBA00022619"/>
    </source>
</evidence>
<dbReference type="GO" id="GO:0009349">
    <property type="term" value="C:riboflavin synthase complex"/>
    <property type="evidence" value="ECO:0007669"/>
    <property type="project" value="UniProtKB-UniRule"/>
</dbReference>
<dbReference type="HAMAP" id="MF_00178">
    <property type="entry name" value="Lumazine_synth"/>
    <property type="match status" value="1"/>
</dbReference>
<comment type="function">
    <text evidence="7">Catalyzes the formation of 6,7-dimethyl-8-ribityllumazine by condensation of 5-amino-6-(D-ribitylamino)uracil with 3,4-dihydroxy-2-butanone 4-phosphate. This is the penultimate step in the biosynthesis of riboflavin.</text>
</comment>
<evidence type="ECO:0000256" key="1">
    <source>
        <dbReference type="ARBA" id="ARBA00004917"/>
    </source>
</evidence>
<dbReference type="EMBL" id="JFHR01000010">
    <property type="protein sequence ID" value="KEQ54497.1"/>
    <property type="molecule type" value="Genomic_DNA"/>
</dbReference>
<evidence type="ECO:0000256" key="7">
    <source>
        <dbReference type="HAMAP-Rule" id="MF_00178"/>
    </source>
</evidence>
<dbReference type="OrthoDB" id="9809709at2"/>
<evidence type="ECO:0000256" key="6">
    <source>
        <dbReference type="ARBA" id="ARBA00048785"/>
    </source>
</evidence>
<dbReference type="InterPro" id="IPR036467">
    <property type="entry name" value="LS/RS_sf"/>
</dbReference>
<gene>
    <name evidence="7 8" type="primary">ribH</name>
    <name evidence="8" type="ORF">BV95_01305</name>
</gene>
<dbReference type="InterPro" id="IPR034964">
    <property type="entry name" value="LS"/>
</dbReference>
<accession>A0A081RH24</accession>
<feature type="active site" description="Proton donor" evidence="7">
    <location>
        <position position="74"/>
    </location>
</feature>
<dbReference type="Pfam" id="PF00885">
    <property type="entry name" value="DMRL_synthase"/>
    <property type="match status" value="1"/>
</dbReference>
<dbReference type="AlphaFoldDB" id="A0A081RH24"/>
<comment type="pathway">
    <text evidence="1 7">Cofactor biosynthesis; riboflavin biosynthesis; riboflavin from 2-hydroxy-3-oxobutyl phosphate and 5-amino-6-(D-ribitylamino)uracil: step 1/2.</text>
</comment>
<proteinExistence type="inferred from homology"/>
<dbReference type="GO" id="GO:0000906">
    <property type="term" value="F:6,7-dimethyl-8-ribityllumazine synthase activity"/>
    <property type="evidence" value="ECO:0007669"/>
    <property type="project" value="UniProtKB-UniRule"/>
</dbReference>
<dbReference type="GO" id="GO:0009231">
    <property type="term" value="P:riboflavin biosynthetic process"/>
    <property type="evidence" value="ECO:0007669"/>
    <property type="project" value="UniProtKB-UniRule"/>
</dbReference>
<dbReference type="GO" id="GO:0005829">
    <property type="term" value="C:cytosol"/>
    <property type="evidence" value="ECO:0007669"/>
    <property type="project" value="TreeGrafter"/>
</dbReference>
<dbReference type="eggNOG" id="COG0054">
    <property type="taxonomic scope" value="Bacteria"/>
</dbReference>
<feature type="binding site" evidence="7">
    <location>
        <position position="112"/>
    </location>
    <ligand>
        <name>(2S)-2-hydroxy-3-oxobutyl phosphate</name>
        <dbReference type="ChEBI" id="CHEBI:58830"/>
    </ligand>
</feature>
<reference evidence="8 9" key="1">
    <citation type="submission" date="2014-02" db="EMBL/GenBank/DDBJ databases">
        <title>Whole genome sequence of Sphingobium chlorophenolicum NBRC 16172.</title>
        <authorList>
            <person name="Gan H.M."/>
            <person name="Gan H.Y."/>
            <person name="Chew T.H."/>
            <person name="Savka M.A."/>
        </authorList>
    </citation>
    <scope>NUCLEOTIDE SEQUENCE [LARGE SCALE GENOMIC DNA]</scope>
    <source>
        <strain evidence="8 9">NBRC 16172</strain>
    </source>
</reference>
<dbReference type="PANTHER" id="PTHR21058">
    <property type="entry name" value="6,7-DIMETHYL-8-RIBITYLLUMAZINE SYNTHASE DMRL SYNTHASE LUMAZINE SYNTHASE"/>
    <property type="match status" value="1"/>
</dbReference>
<feature type="binding site" evidence="7">
    <location>
        <begin position="66"/>
        <end position="68"/>
    </location>
    <ligand>
        <name>5-amino-6-(D-ribitylamino)uracil</name>
        <dbReference type="ChEBI" id="CHEBI:15934"/>
    </ligand>
</feature>
<feature type="binding site" evidence="7">
    <location>
        <begin position="42"/>
        <end position="44"/>
    </location>
    <ligand>
        <name>5-amino-6-(D-ribitylamino)uracil</name>
        <dbReference type="ChEBI" id="CHEBI:15934"/>
    </ligand>
</feature>
<evidence type="ECO:0000256" key="2">
    <source>
        <dbReference type="ARBA" id="ARBA00007424"/>
    </source>
</evidence>
<dbReference type="Proteomes" id="UP000028411">
    <property type="component" value="Unassembled WGS sequence"/>
</dbReference>
<dbReference type="NCBIfam" id="TIGR00114">
    <property type="entry name" value="lumazine-synth"/>
    <property type="match status" value="1"/>
</dbReference>
<dbReference type="CDD" id="cd09209">
    <property type="entry name" value="Lumazine_synthase-I"/>
    <property type="match status" value="1"/>
</dbReference>
<feature type="binding site" evidence="7">
    <location>
        <begin position="71"/>
        <end position="72"/>
    </location>
    <ligand>
        <name>(2S)-2-hydroxy-3-oxobutyl phosphate</name>
        <dbReference type="ChEBI" id="CHEBI:58830"/>
    </ligand>
</feature>
<feature type="binding site" evidence="7">
    <location>
        <position position="98"/>
    </location>
    <ligand>
        <name>5-amino-6-(D-ribitylamino)uracil</name>
        <dbReference type="ChEBI" id="CHEBI:15934"/>
    </ligand>
</feature>
<feature type="binding site" evidence="7">
    <location>
        <position position="11"/>
    </location>
    <ligand>
        <name>5-amino-6-(D-ribitylamino)uracil</name>
        <dbReference type="ChEBI" id="CHEBI:15934"/>
    </ligand>
</feature>
<dbReference type="EC" id="2.5.1.78" evidence="3 7"/>
<evidence type="ECO:0000256" key="3">
    <source>
        <dbReference type="ARBA" id="ARBA00012664"/>
    </source>
</evidence>
<comment type="caution">
    <text evidence="8">The sequence shown here is derived from an EMBL/GenBank/DDBJ whole genome shotgun (WGS) entry which is preliminary data.</text>
</comment>
<name>A0A081RH24_SPHCR</name>
<comment type="similarity">
    <text evidence="2 7">Belongs to the DMRL synthase family.</text>
</comment>
<sequence>MAKFLIVEARFYEHLNDLLIEGAVAALEDEGHKYEVVTVPGALEIPGAVALAAETGRYDGFIAIGVVIRGETYHFEVVSNESARGLMALSMDGIPIGNGILTVENEAQALTRARRDEKDKGGEAAKAAIAMLALREKFGA</sequence>
<dbReference type="UniPathway" id="UPA00275">
    <property type="reaction ID" value="UER00404"/>
</dbReference>
<dbReference type="SUPFAM" id="SSF52121">
    <property type="entry name" value="Lumazine synthase"/>
    <property type="match status" value="1"/>
</dbReference>
<dbReference type="Gene3D" id="3.40.50.960">
    <property type="entry name" value="Lumazine/riboflavin synthase"/>
    <property type="match status" value="1"/>
</dbReference>
<dbReference type="PANTHER" id="PTHR21058:SF0">
    <property type="entry name" value="6,7-DIMETHYL-8-RIBITYLLUMAZINE SYNTHASE"/>
    <property type="match status" value="1"/>
</dbReference>
<dbReference type="PATRIC" id="fig|46429.4.peg.1267"/>
<comment type="catalytic activity">
    <reaction evidence="6 7">
        <text>(2S)-2-hydroxy-3-oxobutyl phosphate + 5-amino-6-(D-ribitylamino)uracil = 6,7-dimethyl-8-(1-D-ribityl)lumazine + phosphate + 2 H2O + H(+)</text>
        <dbReference type="Rhea" id="RHEA:26152"/>
        <dbReference type="ChEBI" id="CHEBI:15377"/>
        <dbReference type="ChEBI" id="CHEBI:15378"/>
        <dbReference type="ChEBI" id="CHEBI:15934"/>
        <dbReference type="ChEBI" id="CHEBI:43474"/>
        <dbReference type="ChEBI" id="CHEBI:58201"/>
        <dbReference type="ChEBI" id="CHEBI:58830"/>
        <dbReference type="EC" id="2.5.1.78"/>
    </reaction>
</comment>
<protein>
    <recommendedName>
        <fullName evidence="3 7">6,7-dimethyl-8-ribityllumazine synthase</fullName>
        <shortName evidence="7">DMRL synthase</shortName>
        <shortName evidence="7">LS</shortName>
        <shortName evidence="7">Lumazine synthase</shortName>
        <ecNumber evidence="3 7">2.5.1.78</ecNumber>
    </recommendedName>
</protein>
<evidence type="ECO:0000313" key="9">
    <source>
        <dbReference type="Proteomes" id="UP000028411"/>
    </source>
</evidence>
<evidence type="ECO:0000313" key="8">
    <source>
        <dbReference type="EMBL" id="KEQ54497.1"/>
    </source>
</evidence>
<dbReference type="InterPro" id="IPR002180">
    <property type="entry name" value="LS/RS"/>
</dbReference>
<organism evidence="8 9">
    <name type="scientific">Sphingobium chlorophenolicum</name>
    <dbReference type="NCBI Taxonomy" id="46429"/>
    <lineage>
        <taxon>Bacteria</taxon>
        <taxon>Pseudomonadati</taxon>
        <taxon>Pseudomonadota</taxon>
        <taxon>Alphaproteobacteria</taxon>
        <taxon>Sphingomonadales</taxon>
        <taxon>Sphingomonadaceae</taxon>
        <taxon>Sphingobium</taxon>
    </lineage>
</organism>
<evidence type="ECO:0000256" key="5">
    <source>
        <dbReference type="ARBA" id="ARBA00022679"/>
    </source>
</evidence>
<keyword evidence="4 7" id="KW-0686">Riboflavin biosynthesis</keyword>
<keyword evidence="5 7" id="KW-0808">Transferase</keyword>